<feature type="transmembrane region" description="Helical" evidence="2">
    <location>
        <begin position="232"/>
        <end position="250"/>
    </location>
</feature>
<evidence type="ECO:0000313" key="5">
    <source>
        <dbReference type="Proteomes" id="UP001141806"/>
    </source>
</evidence>
<keyword evidence="2" id="KW-1133">Transmembrane helix</keyword>
<name>A0A9Q0K366_9MAGN</name>
<evidence type="ECO:0000256" key="2">
    <source>
        <dbReference type="SAM" id="Phobius"/>
    </source>
</evidence>
<dbReference type="AlphaFoldDB" id="A0A9Q0K366"/>
<proteinExistence type="predicted"/>
<accession>A0A9Q0K366</accession>
<dbReference type="PROSITE" id="PS00298">
    <property type="entry name" value="HSP90"/>
    <property type="match status" value="1"/>
</dbReference>
<evidence type="ECO:0000313" key="4">
    <source>
        <dbReference type="EMBL" id="KAJ4961426.1"/>
    </source>
</evidence>
<dbReference type="InterPro" id="IPR019805">
    <property type="entry name" value="Heat_shock_protein_90_CS"/>
</dbReference>
<dbReference type="EMBL" id="JAMYWD010000009">
    <property type="protein sequence ID" value="KAJ4961426.1"/>
    <property type="molecule type" value="Genomic_DNA"/>
</dbReference>
<dbReference type="InterPro" id="IPR007065">
    <property type="entry name" value="HPP"/>
</dbReference>
<feature type="region of interest" description="Disordered" evidence="1">
    <location>
        <begin position="67"/>
        <end position="87"/>
    </location>
</feature>
<dbReference type="Pfam" id="PF04982">
    <property type="entry name" value="TM_HPP"/>
    <property type="match status" value="1"/>
</dbReference>
<dbReference type="SUPFAM" id="SSF55874">
    <property type="entry name" value="ATPase domain of HSP90 chaperone/DNA topoisomerase II/histidine kinase"/>
    <property type="match status" value="1"/>
</dbReference>
<protein>
    <recommendedName>
        <fullName evidence="3">HPP transmembrane region domain-containing protein</fullName>
    </recommendedName>
</protein>
<dbReference type="InterPro" id="IPR020575">
    <property type="entry name" value="Hsp90_N"/>
</dbReference>
<feature type="transmembrane region" description="Helical" evidence="2">
    <location>
        <begin position="195"/>
        <end position="212"/>
    </location>
</feature>
<feature type="transmembrane region" description="Helical" evidence="2">
    <location>
        <begin position="170"/>
        <end position="188"/>
    </location>
</feature>
<keyword evidence="5" id="KW-1185">Reference proteome</keyword>
<evidence type="ECO:0000259" key="3">
    <source>
        <dbReference type="Pfam" id="PF04982"/>
    </source>
</evidence>
<feature type="domain" description="HPP transmembrane region" evidence="3">
    <location>
        <begin position="108"/>
        <end position="257"/>
    </location>
</feature>
<dbReference type="Proteomes" id="UP001141806">
    <property type="component" value="Unassembled WGS sequence"/>
</dbReference>
<dbReference type="PRINTS" id="PR00775">
    <property type="entry name" value="HEATSHOCK90"/>
</dbReference>
<keyword evidence="2" id="KW-0812">Transmembrane</keyword>
<gene>
    <name evidence="4" type="ORF">NE237_021336</name>
</gene>
<organism evidence="4 5">
    <name type="scientific">Protea cynaroides</name>
    <dbReference type="NCBI Taxonomy" id="273540"/>
    <lineage>
        <taxon>Eukaryota</taxon>
        <taxon>Viridiplantae</taxon>
        <taxon>Streptophyta</taxon>
        <taxon>Embryophyta</taxon>
        <taxon>Tracheophyta</taxon>
        <taxon>Spermatophyta</taxon>
        <taxon>Magnoliopsida</taxon>
        <taxon>Proteales</taxon>
        <taxon>Proteaceae</taxon>
        <taxon>Protea</taxon>
    </lineage>
</organism>
<comment type="caution">
    <text evidence="4">The sequence shown here is derived from an EMBL/GenBank/DDBJ whole genome shotgun (WGS) entry which is preliminary data.</text>
</comment>
<dbReference type="GO" id="GO:0005524">
    <property type="term" value="F:ATP binding"/>
    <property type="evidence" value="ECO:0007669"/>
    <property type="project" value="InterPro"/>
</dbReference>
<dbReference type="InterPro" id="IPR058581">
    <property type="entry name" value="TM_HPP"/>
</dbReference>
<sequence>MGVEVQYGWNRRIDMAASSSLTPASPSHFSCSFNLQFDNHRSFNIRNKYGCRHKQCKAIVIGKEGNPWSSNSAGRKKRSSRSSSWPPSLVIAASPPLWDTWRPEKGTPALSLSDVIWPSAGAFAAMAILGRIDQLLAPKGISMSIAPLGAVSAVLFASPSSSAARKYNMFMAQMGCAAIGVLAFSILGPGWLCRSTALAASVAFMIYTRATHPPAASLPLLFIDGTKLHSLQLWYALFPGAAGCVLLCLIQEMVSSTTTNAHKGETETFAFQAKINQLLSLIINTFYSNKEIFLRELINNSSDELDKIRSESLIDKSKLDEQP</sequence>
<dbReference type="GO" id="GO:0051082">
    <property type="term" value="F:unfolded protein binding"/>
    <property type="evidence" value="ECO:0007669"/>
    <property type="project" value="InterPro"/>
</dbReference>
<dbReference type="OrthoDB" id="2016548at2759"/>
<dbReference type="PANTHER" id="PTHR33741:SF1">
    <property type="entry name" value="HPP FAMILY PROTEIN, EXPRESSED"/>
    <property type="match status" value="1"/>
</dbReference>
<dbReference type="Gene3D" id="3.30.565.10">
    <property type="entry name" value="Histidine kinase-like ATPase, C-terminal domain"/>
    <property type="match status" value="1"/>
</dbReference>
<keyword evidence="2" id="KW-0472">Membrane</keyword>
<reference evidence="4" key="1">
    <citation type="journal article" date="2023" name="Plant J.">
        <title>The genome of the king protea, Protea cynaroides.</title>
        <authorList>
            <person name="Chang J."/>
            <person name="Duong T.A."/>
            <person name="Schoeman C."/>
            <person name="Ma X."/>
            <person name="Roodt D."/>
            <person name="Barker N."/>
            <person name="Li Z."/>
            <person name="Van de Peer Y."/>
            <person name="Mizrachi E."/>
        </authorList>
    </citation>
    <scope>NUCLEOTIDE SEQUENCE</scope>
    <source>
        <tissue evidence="4">Young leaves</tissue>
    </source>
</reference>
<dbReference type="PANTHER" id="PTHR33741">
    <property type="entry name" value="TRANSMEMBRANE PROTEIN DDB_G0269096-RELATED"/>
    <property type="match status" value="1"/>
</dbReference>
<feature type="transmembrane region" description="Helical" evidence="2">
    <location>
        <begin position="141"/>
        <end position="158"/>
    </location>
</feature>
<dbReference type="GO" id="GO:0006457">
    <property type="term" value="P:protein folding"/>
    <property type="evidence" value="ECO:0007669"/>
    <property type="project" value="InterPro"/>
</dbReference>
<dbReference type="InterPro" id="IPR036890">
    <property type="entry name" value="HATPase_C_sf"/>
</dbReference>
<evidence type="ECO:0000256" key="1">
    <source>
        <dbReference type="SAM" id="MobiDB-lite"/>
    </source>
</evidence>